<comment type="similarity">
    <text evidence="1">Belongs to the iron-sulfur cluster assembly SufBD family.</text>
</comment>
<dbReference type="InterPro" id="IPR000825">
    <property type="entry name" value="SUF_FeS_clus_asmbl_SufBD_core"/>
</dbReference>
<feature type="domain" description="SUF system FeS cluster assembly SufBD core" evidence="2">
    <location>
        <begin position="209"/>
        <end position="450"/>
    </location>
</feature>
<dbReference type="Pfam" id="PF01458">
    <property type="entry name" value="SUFBD_core"/>
    <property type="match status" value="1"/>
</dbReference>
<evidence type="ECO:0000259" key="2">
    <source>
        <dbReference type="Pfam" id="PF01458"/>
    </source>
</evidence>
<dbReference type="GeneID" id="1263704"/>
<dbReference type="PANTHER" id="PTHR30508">
    <property type="entry name" value="FES CLUSTER ASSEMBLY PROTEIN SUF"/>
    <property type="match status" value="1"/>
</dbReference>
<dbReference type="NCBIfam" id="TIGR01980">
    <property type="entry name" value="sufB"/>
    <property type="match status" value="1"/>
</dbReference>
<dbReference type="EMBL" id="AY217738">
    <property type="protein sequence ID" value="AAO40249.1"/>
    <property type="molecule type" value="Genomic_DNA"/>
</dbReference>
<dbReference type="AlphaFoldDB" id="Q7YN56"/>
<name>Q7YN56_EIMTE</name>
<dbReference type="RefSeq" id="NP_852648.1">
    <property type="nucleotide sequence ID" value="NC_004823.1"/>
</dbReference>
<dbReference type="InterPro" id="IPR037284">
    <property type="entry name" value="SUF_FeS_clus_asmbl_SufBD_sf"/>
</dbReference>
<dbReference type="PANTHER" id="PTHR30508:SF1">
    <property type="entry name" value="UPF0051 PROTEIN ABCI8, CHLOROPLASTIC-RELATED"/>
    <property type="match status" value="1"/>
</dbReference>
<protein>
    <submittedName>
        <fullName evidence="3">ORF-G</fullName>
    </submittedName>
</protein>
<keyword evidence="3" id="KW-0934">Plastid</keyword>
<dbReference type="InterPro" id="IPR010231">
    <property type="entry name" value="SUF_FeS_clus_asmbl_SufB"/>
</dbReference>
<evidence type="ECO:0000256" key="1">
    <source>
        <dbReference type="ARBA" id="ARBA00043967"/>
    </source>
</evidence>
<accession>Q7YN56</accession>
<keyword evidence="3" id="KW-0933">Apicoplast</keyword>
<dbReference type="GO" id="GO:0016226">
    <property type="term" value="P:iron-sulfur cluster assembly"/>
    <property type="evidence" value="ECO:0007669"/>
    <property type="project" value="InterPro"/>
</dbReference>
<geneLocation type="apicoplast" evidence="3"/>
<reference evidence="3" key="1">
    <citation type="journal article" date="2003" name="Gene">
        <title>Apicoplast genome of the coccidian Eimeria tenella.</title>
        <authorList>
            <person name="Cai X."/>
            <person name="Fuller A.L."/>
            <person name="McDougald L.R."/>
            <person name="Zhu G."/>
        </authorList>
    </citation>
    <scope>NUCLEOTIDE SEQUENCE</scope>
</reference>
<sequence>MLRYLGPKLKKLKRLNIHMQPENTIIDTYRLIGGLNLNTLNKLNLKFKDFLSLYIFRYKAYLLLKKFKQPDWCFFEIPDIFYDDISYYSIPSKFNSKKSINNMFNSILDKIGLNSQENKLISTLAIDIVLDSVSIVDTITNFLIKTGIIFIPFFEAINYFSYLVFSYIGTIVPLEDNFFSTLNSTIFSGGSFCFIAKNIKCNINLSTYFRTQSEDFAQFERTLLIVDNSSYIIYTEGCSAPIFLESQLHVALVEILVKEKGILNYSTIQNWYRGDQSGEGGLYNFTTKRGWCLKKALLDWVQIEMGSAITWKYPSTYLIGNYSSSNFFSLSLISDMQISDTGNKMLHIGSYTKSHVYSKSISLNKSIYAYRGLVKIFKNAKYTYNYTECNSLLLGNNTFTITIPYTIVNNFSTFINQEASISKLESDFIFFLLQRGINLKTAISLLIIGFCQNICSKLPLELELEVPLLILMRTQSNF</sequence>
<dbReference type="SUPFAM" id="SSF101960">
    <property type="entry name" value="Stabilizer of iron transporter SufD"/>
    <property type="match status" value="1"/>
</dbReference>
<dbReference type="InterPro" id="IPR055346">
    <property type="entry name" value="Fe-S_cluster_assembly_SufBD"/>
</dbReference>
<dbReference type="VEuPathDB" id="ToxoDB:ETH2_API05300"/>
<evidence type="ECO:0000313" key="3">
    <source>
        <dbReference type="EMBL" id="AAO40249.1"/>
    </source>
</evidence>
<organism evidence="3">
    <name type="scientific">Eimeria tenella</name>
    <name type="common">Coccidian parasite</name>
    <dbReference type="NCBI Taxonomy" id="5802"/>
    <lineage>
        <taxon>Eukaryota</taxon>
        <taxon>Sar</taxon>
        <taxon>Alveolata</taxon>
        <taxon>Apicomplexa</taxon>
        <taxon>Conoidasida</taxon>
        <taxon>Coccidia</taxon>
        <taxon>Eucoccidiorida</taxon>
        <taxon>Eimeriorina</taxon>
        <taxon>Eimeriidae</taxon>
        <taxon>Eimeria</taxon>
    </lineage>
</organism>
<proteinExistence type="inferred from homology"/>